<feature type="region of interest" description="Disordered" evidence="7">
    <location>
        <begin position="46"/>
        <end position="76"/>
    </location>
</feature>
<evidence type="ECO:0000256" key="4">
    <source>
        <dbReference type="ARBA" id="ARBA00022692"/>
    </source>
</evidence>
<evidence type="ECO:0000259" key="9">
    <source>
        <dbReference type="PROSITE" id="PS50850"/>
    </source>
</evidence>
<dbReference type="SUPFAM" id="SSF103473">
    <property type="entry name" value="MFS general substrate transporter"/>
    <property type="match status" value="1"/>
</dbReference>
<dbReference type="FunFam" id="1.20.1720.10:FF:000013">
    <property type="entry name" value="Related to multidrug resistance proteins"/>
    <property type="match status" value="1"/>
</dbReference>
<dbReference type="CDD" id="cd17502">
    <property type="entry name" value="MFS_Azr1_MDR_like"/>
    <property type="match status" value="1"/>
</dbReference>
<name>A0A8H6RBK5_9PEZI</name>
<dbReference type="GO" id="GO:0012505">
    <property type="term" value="C:endomembrane system"/>
    <property type="evidence" value="ECO:0007669"/>
    <property type="project" value="UniProtKB-SubCell"/>
</dbReference>
<dbReference type="InterPro" id="IPR036259">
    <property type="entry name" value="MFS_trans_sf"/>
</dbReference>
<sequence length="603" mass="65402">MLHFKKPLRPLHETSANRNHLCTRELSTSQDIPVLFATMDKEAQVEEGLPSKDSSAELSTSESNPQEEKPKHHEFNEQTHYVPKSTIITIFLACSTVDFLALMDQTTLAASLTIVSNALNAGDEQAWIAGAYFVTSTCFQLLYGRLSDIWSRKVILLIGLGIFFIGSLGASLAKTSIQLIAFRALTGIAGGGLMTVAQMIVSDVVPLRERGKYQGILGSVVALAHGIGPIIGGALASSSTNGWRWIFRLNLPLTVLTTACAVVLMPLKKVEGDWKLKLKAIDFFGALLALAGTTLIVLALTWGGAAYSWNSAHVVATLVVGFCVSIGFVFWQWTGPRYPLVPLHIFKAKIVNGACLTMAINGWNFLVQMYYIPSFYQIVYNYSAVRSAALLLPITLLQTAASTISGLIVHWTGRYRESILFGWACWAIGLGLYSTLNANDGLGKQVGYAILTGVGCGNTLQPALIAVQAGVNRKDMAVVTSFRNFTRNFAGTIGLAVAGTILNNLVGAAVRSLNLDTEDTAALLKSPQAYLSDRSTAEADQIRQTIIPAYREGFRIIFLIGAALAALAFCLCFVLMPQVPLDRDDDQKLKEEGKKWKEAQAKQ</sequence>
<feature type="transmembrane region" description="Helical" evidence="8">
    <location>
        <begin position="556"/>
        <end position="576"/>
    </location>
</feature>
<feature type="transmembrane region" description="Helical" evidence="8">
    <location>
        <begin position="391"/>
        <end position="411"/>
    </location>
</feature>
<reference evidence="10" key="1">
    <citation type="submission" date="2020-04" db="EMBL/GenBank/DDBJ databases">
        <title>Draft genome resource of the tomato pathogen Pseudocercospora fuligena.</title>
        <authorList>
            <person name="Zaccaron A."/>
        </authorList>
    </citation>
    <scope>NUCLEOTIDE SEQUENCE</scope>
    <source>
        <strain evidence="10">PF001</strain>
    </source>
</reference>
<organism evidence="10 11">
    <name type="scientific">Pseudocercospora fuligena</name>
    <dbReference type="NCBI Taxonomy" id="685502"/>
    <lineage>
        <taxon>Eukaryota</taxon>
        <taxon>Fungi</taxon>
        <taxon>Dikarya</taxon>
        <taxon>Ascomycota</taxon>
        <taxon>Pezizomycotina</taxon>
        <taxon>Dothideomycetes</taxon>
        <taxon>Dothideomycetidae</taxon>
        <taxon>Mycosphaerellales</taxon>
        <taxon>Mycosphaerellaceae</taxon>
        <taxon>Pseudocercospora</taxon>
    </lineage>
</organism>
<gene>
    <name evidence="10" type="ORF">HII31_09030</name>
</gene>
<dbReference type="Pfam" id="PF07690">
    <property type="entry name" value="MFS_1"/>
    <property type="match status" value="1"/>
</dbReference>
<evidence type="ECO:0000313" key="11">
    <source>
        <dbReference type="Proteomes" id="UP000660729"/>
    </source>
</evidence>
<keyword evidence="11" id="KW-1185">Reference proteome</keyword>
<comment type="subcellular location">
    <subcellularLocation>
        <location evidence="1">Endomembrane system</location>
        <topology evidence="1">Multi-pass membrane protein</topology>
    </subcellularLocation>
</comment>
<feature type="transmembrane region" description="Helical" evidence="8">
    <location>
        <begin position="213"/>
        <end position="237"/>
    </location>
</feature>
<keyword evidence="5 8" id="KW-1133">Transmembrane helix</keyword>
<protein>
    <submittedName>
        <fullName evidence="10">Efflux pump FUS6</fullName>
    </submittedName>
</protein>
<evidence type="ECO:0000256" key="2">
    <source>
        <dbReference type="ARBA" id="ARBA00008335"/>
    </source>
</evidence>
<feature type="transmembrane region" description="Helical" evidence="8">
    <location>
        <begin position="418"/>
        <end position="436"/>
    </location>
</feature>
<proteinExistence type="inferred from homology"/>
<feature type="compositionally biased region" description="Polar residues" evidence="7">
    <location>
        <begin position="52"/>
        <end position="64"/>
    </location>
</feature>
<dbReference type="GO" id="GO:0046943">
    <property type="term" value="F:carboxylic acid transmembrane transporter activity"/>
    <property type="evidence" value="ECO:0007669"/>
    <property type="project" value="UniProtKB-ARBA"/>
</dbReference>
<feature type="transmembrane region" description="Helical" evidence="8">
    <location>
        <begin position="448"/>
        <end position="467"/>
    </location>
</feature>
<feature type="domain" description="Major facilitator superfamily (MFS) profile" evidence="9">
    <location>
        <begin position="90"/>
        <end position="580"/>
    </location>
</feature>
<keyword evidence="3" id="KW-0813">Transport</keyword>
<evidence type="ECO:0000313" key="10">
    <source>
        <dbReference type="EMBL" id="KAF7189586.1"/>
    </source>
</evidence>
<feature type="transmembrane region" description="Helical" evidence="8">
    <location>
        <begin position="249"/>
        <end position="268"/>
    </location>
</feature>
<feature type="transmembrane region" description="Helical" evidence="8">
    <location>
        <begin position="280"/>
        <end position="305"/>
    </location>
</feature>
<feature type="transmembrane region" description="Helical" evidence="8">
    <location>
        <begin position="311"/>
        <end position="331"/>
    </location>
</feature>
<dbReference type="InterPro" id="IPR020846">
    <property type="entry name" value="MFS_dom"/>
</dbReference>
<dbReference type="PRINTS" id="PR01036">
    <property type="entry name" value="TCRTETB"/>
</dbReference>
<evidence type="ECO:0000256" key="7">
    <source>
        <dbReference type="SAM" id="MobiDB-lite"/>
    </source>
</evidence>
<evidence type="ECO:0000256" key="1">
    <source>
        <dbReference type="ARBA" id="ARBA00004127"/>
    </source>
</evidence>
<dbReference type="PROSITE" id="PS50850">
    <property type="entry name" value="MFS"/>
    <property type="match status" value="1"/>
</dbReference>
<dbReference type="AlphaFoldDB" id="A0A8H6RBK5"/>
<dbReference type="PANTHER" id="PTHR23501:SF189">
    <property type="entry name" value="DRUG TRANSPORTER, PUTATIVE (AFU_ORTHOLOGUE AFUA_4G03920)-RELATED"/>
    <property type="match status" value="1"/>
</dbReference>
<dbReference type="EMBL" id="JABCIY010000183">
    <property type="protein sequence ID" value="KAF7189586.1"/>
    <property type="molecule type" value="Genomic_DNA"/>
</dbReference>
<dbReference type="GO" id="GO:0005886">
    <property type="term" value="C:plasma membrane"/>
    <property type="evidence" value="ECO:0007669"/>
    <property type="project" value="TreeGrafter"/>
</dbReference>
<comment type="similarity">
    <text evidence="2">Belongs to the major facilitator superfamily.</text>
</comment>
<feature type="compositionally biased region" description="Basic and acidic residues" evidence="7">
    <location>
        <begin position="66"/>
        <end position="76"/>
    </location>
</feature>
<comment type="caution">
    <text evidence="10">The sequence shown here is derived from an EMBL/GenBank/DDBJ whole genome shotgun (WGS) entry which is preliminary data.</text>
</comment>
<dbReference type="Gene3D" id="1.20.1250.20">
    <property type="entry name" value="MFS general substrate transporter like domains"/>
    <property type="match status" value="1"/>
</dbReference>
<dbReference type="PANTHER" id="PTHR23501">
    <property type="entry name" value="MAJOR FACILITATOR SUPERFAMILY"/>
    <property type="match status" value="1"/>
</dbReference>
<feature type="transmembrane region" description="Helical" evidence="8">
    <location>
        <begin position="351"/>
        <end position="371"/>
    </location>
</feature>
<dbReference type="OrthoDB" id="6770063at2759"/>
<feature type="transmembrane region" description="Helical" evidence="8">
    <location>
        <begin position="155"/>
        <end position="173"/>
    </location>
</feature>
<keyword evidence="4 8" id="KW-0812">Transmembrane</keyword>
<dbReference type="Proteomes" id="UP000660729">
    <property type="component" value="Unassembled WGS sequence"/>
</dbReference>
<dbReference type="Gene3D" id="1.20.1720.10">
    <property type="entry name" value="Multidrug resistance protein D"/>
    <property type="match status" value="1"/>
</dbReference>
<keyword evidence="6 8" id="KW-0472">Membrane</keyword>
<evidence type="ECO:0000256" key="8">
    <source>
        <dbReference type="SAM" id="Phobius"/>
    </source>
</evidence>
<accession>A0A8H6RBK5</accession>
<evidence type="ECO:0000256" key="5">
    <source>
        <dbReference type="ARBA" id="ARBA00022989"/>
    </source>
</evidence>
<feature type="transmembrane region" description="Helical" evidence="8">
    <location>
        <begin position="179"/>
        <end position="201"/>
    </location>
</feature>
<evidence type="ECO:0000256" key="6">
    <source>
        <dbReference type="ARBA" id="ARBA00023136"/>
    </source>
</evidence>
<dbReference type="InterPro" id="IPR011701">
    <property type="entry name" value="MFS"/>
</dbReference>
<evidence type="ECO:0000256" key="3">
    <source>
        <dbReference type="ARBA" id="ARBA00022448"/>
    </source>
</evidence>